<dbReference type="EMBL" id="BBZA01000056">
    <property type="protein sequence ID" value="GAP62431.1"/>
    <property type="molecule type" value="Genomic_DNA"/>
</dbReference>
<keyword evidence="2" id="KW-1185">Reference proteome</keyword>
<organism evidence="1 2">
    <name type="scientific">Ardenticatena maritima</name>
    <dbReference type="NCBI Taxonomy" id="872965"/>
    <lineage>
        <taxon>Bacteria</taxon>
        <taxon>Bacillati</taxon>
        <taxon>Chloroflexota</taxon>
        <taxon>Ardenticatenia</taxon>
        <taxon>Ardenticatenales</taxon>
        <taxon>Ardenticatenaceae</taxon>
        <taxon>Ardenticatena</taxon>
    </lineage>
</organism>
<sequence length="358" mass="41467">MASCFFIDKKRQGEHMVKQGIEAYLYLTQTRLALRREDATSLKQAYYTSLGHAALLEAQLHQVLPLVQDVEHAVLKGVALAYTLYPEPAAREMSDIDLLVPFETWNLLVERFHTRGYRVVPSPATPPAFTRMFGGELKLAPPGQHLFPVELHWPLARGEWVRLTTEIDFAAVWARRQQVEVAGFPVSILAFEDMLLYAAIHFAVNHRLGHFGVRALLDLHVLAQYPHLNWDQIVRDARAWRIQTVVWLVLGLTKHVFDSPVPQDVLTQLQPGKARRSLLQLLHPEHAVLSPADARPFRRFLLLYLLVDRPQDVVRFLRHTFWPDKHWAMARYEAETWRGIWKARLKHFWDLATNAERL</sequence>
<evidence type="ECO:0000313" key="1">
    <source>
        <dbReference type="EMBL" id="GAP62431.1"/>
    </source>
</evidence>
<name>A0A0M8K7L0_9CHLR</name>
<dbReference type="Gene3D" id="3.30.460.40">
    <property type="match status" value="1"/>
</dbReference>
<reference evidence="2" key="2">
    <citation type="submission" date="2015-08" db="EMBL/GenBank/DDBJ databases">
        <title>Draft Genome Sequence of a Heterotrophic Facultative Anaerobic Bacterium Ardenticatena maritima Strain 110S.</title>
        <authorList>
            <person name="Kawaichi S."/>
            <person name="Yoshida T."/>
            <person name="Sako Y."/>
            <person name="Nakamura R."/>
        </authorList>
    </citation>
    <scope>NUCLEOTIDE SEQUENCE [LARGE SCALE GENOMIC DNA]</scope>
    <source>
        <strain evidence="2">110S</strain>
    </source>
</reference>
<dbReference type="STRING" id="872965.SE16_05385"/>
<evidence type="ECO:0008006" key="3">
    <source>
        <dbReference type="Google" id="ProtNLM"/>
    </source>
</evidence>
<dbReference type="Proteomes" id="UP000037784">
    <property type="component" value="Unassembled WGS sequence"/>
</dbReference>
<dbReference type="Pfam" id="PF14907">
    <property type="entry name" value="NTP_transf_5"/>
    <property type="match status" value="1"/>
</dbReference>
<accession>A0A0M8K7L0</accession>
<gene>
    <name evidence="1" type="ORF">ARMA_0854</name>
</gene>
<dbReference type="InParanoid" id="A0A0M8K7L0"/>
<dbReference type="InterPro" id="IPR039498">
    <property type="entry name" value="NTP_transf_5"/>
</dbReference>
<proteinExistence type="predicted"/>
<comment type="caution">
    <text evidence="1">The sequence shown here is derived from an EMBL/GenBank/DDBJ whole genome shotgun (WGS) entry which is preliminary data.</text>
</comment>
<dbReference type="AlphaFoldDB" id="A0A0M8K7L0"/>
<evidence type="ECO:0000313" key="2">
    <source>
        <dbReference type="Proteomes" id="UP000037784"/>
    </source>
</evidence>
<protein>
    <recommendedName>
        <fullName evidence="3">Nucleotidyltransferase family protein</fullName>
    </recommendedName>
</protein>
<reference evidence="1 2" key="1">
    <citation type="journal article" date="2015" name="Genome Announc.">
        <title>Draft Genome Sequence of a Heterotrophic Facultative Anaerobic Thermophilic Bacterium, Ardenticatena maritima Strain 110ST.</title>
        <authorList>
            <person name="Kawaichi S."/>
            <person name="Yoshida T."/>
            <person name="Sako Y."/>
            <person name="Nakamura R."/>
        </authorList>
    </citation>
    <scope>NUCLEOTIDE SEQUENCE [LARGE SCALE GENOMIC DNA]</scope>
    <source>
        <strain evidence="1 2">110S</strain>
    </source>
</reference>